<gene>
    <name evidence="11" type="ORF">KQ657_000244</name>
</gene>
<dbReference type="EC" id="3.4.19.12" evidence="8"/>
<evidence type="ECO:0000313" key="11">
    <source>
        <dbReference type="EMBL" id="KAG7196231.1"/>
    </source>
</evidence>
<dbReference type="RefSeq" id="XP_043051776.1">
    <property type="nucleotide sequence ID" value="XM_043191099.1"/>
</dbReference>
<evidence type="ECO:0000256" key="4">
    <source>
        <dbReference type="ARBA" id="ARBA00022786"/>
    </source>
</evidence>
<dbReference type="AlphaFoldDB" id="A0A9P8AKS2"/>
<keyword evidence="6 7" id="KW-0788">Thiol protease</keyword>
<dbReference type="GO" id="GO:0016579">
    <property type="term" value="P:protein deubiquitination"/>
    <property type="evidence" value="ECO:0007669"/>
    <property type="project" value="TreeGrafter"/>
</dbReference>
<evidence type="ECO:0000256" key="1">
    <source>
        <dbReference type="ARBA" id="ARBA00000707"/>
    </source>
</evidence>
<dbReference type="PANTHER" id="PTHR10589:SF17">
    <property type="entry name" value="UBIQUITIN CARBOXYL-TERMINAL HYDROLASE"/>
    <property type="match status" value="1"/>
</dbReference>
<dbReference type="InterPro" id="IPR001578">
    <property type="entry name" value="Peptidase_C12_UCH"/>
</dbReference>
<accession>A0A9P8AKS2</accession>
<evidence type="ECO:0000259" key="10">
    <source>
        <dbReference type="PROSITE" id="PS52048"/>
    </source>
</evidence>
<dbReference type="Proteomes" id="UP000790833">
    <property type="component" value="Unassembled WGS sequence"/>
</dbReference>
<feature type="site" description="Transition state stabilizer" evidence="7">
    <location>
        <position position="85"/>
    </location>
</feature>
<dbReference type="Pfam" id="PF01088">
    <property type="entry name" value="Peptidase_C12"/>
    <property type="match status" value="1"/>
</dbReference>
<organism evidence="11 12">
    <name type="scientific">Scheffersomyces spartinae</name>
    <dbReference type="NCBI Taxonomy" id="45513"/>
    <lineage>
        <taxon>Eukaryota</taxon>
        <taxon>Fungi</taxon>
        <taxon>Dikarya</taxon>
        <taxon>Ascomycota</taxon>
        <taxon>Saccharomycotina</taxon>
        <taxon>Pichiomycetes</taxon>
        <taxon>Debaryomycetaceae</taxon>
        <taxon>Scheffersomyces</taxon>
    </lineage>
</organism>
<dbReference type="OrthoDB" id="427186at2759"/>
<comment type="catalytic activity">
    <reaction evidence="1 7 8">
        <text>Thiol-dependent hydrolysis of ester, thioester, amide, peptide and isopeptide bonds formed by the C-terminal Gly of ubiquitin (a 76-residue protein attached to proteins as an intracellular targeting signal).</text>
        <dbReference type="EC" id="3.4.19.12"/>
    </reaction>
</comment>
<dbReference type="InterPro" id="IPR036959">
    <property type="entry name" value="Peptidase_C12_UCH_sf"/>
</dbReference>
<feature type="active site" description="Nucleophile" evidence="7">
    <location>
        <position position="91"/>
    </location>
</feature>
<keyword evidence="4 7" id="KW-0833">Ubl conjugation pathway</keyword>
<keyword evidence="3 7" id="KW-0645">Protease</keyword>
<dbReference type="PRINTS" id="PR00707">
    <property type="entry name" value="UBCTHYDRLASE"/>
</dbReference>
<evidence type="ECO:0000256" key="2">
    <source>
        <dbReference type="ARBA" id="ARBA00009326"/>
    </source>
</evidence>
<evidence type="ECO:0000256" key="9">
    <source>
        <dbReference type="SAM" id="MobiDB-lite"/>
    </source>
</evidence>
<evidence type="ECO:0000256" key="7">
    <source>
        <dbReference type="PROSITE-ProRule" id="PRU01393"/>
    </source>
</evidence>
<evidence type="ECO:0000256" key="6">
    <source>
        <dbReference type="ARBA" id="ARBA00022807"/>
    </source>
</evidence>
<evidence type="ECO:0000256" key="3">
    <source>
        <dbReference type="ARBA" id="ARBA00022670"/>
    </source>
</evidence>
<keyword evidence="5 7" id="KW-0378">Hydrolase</keyword>
<dbReference type="PANTHER" id="PTHR10589">
    <property type="entry name" value="UBIQUITIN CARBOXYL-TERMINAL HYDROLASE"/>
    <property type="match status" value="1"/>
</dbReference>
<comment type="similarity">
    <text evidence="2 7 8">Belongs to the peptidase C12 family.</text>
</comment>
<evidence type="ECO:0000313" key="12">
    <source>
        <dbReference type="Proteomes" id="UP000790833"/>
    </source>
</evidence>
<name>A0A9P8AKS2_9ASCO</name>
<reference evidence="11" key="1">
    <citation type="submission" date="2021-03" db="EMBL/GenBank/DDBJ databases">
        <authorList>
            <person name="Palmer J.M."/>
        </authorList>
    </citation>
    <scope>NUCLEOTIDE SEQUENCE</scope>
    <source>
        <strain evidence="11">ARV_011</strain>
    </source>
</reference>
<dbReference type="PROSITE" id="PS52048">
    <property type="entry name" value="UCH_DOMAIN"/>
    <property type="match status" value="1"/>
</dbReference>
<dbReference type="GO" id="GO:0004843">
    <property type="term" value="F:cysteine-type deubiquitinase activity"/>
    <property type="evidence" value="ECO:0007669"/>
    <property type="project" value="UniProtKB-UniRule"/>
</dbReference>
<feature type="site" description="Important for enzyme activity" evidence="7">
    <location>
        <position position="182"/>
    </location>
</feature>
<evidence type="ECO:0000256" key="8">
    <source>
        <dbReference type="RuleBase" id="RU361215"/>
    </source>
</evidence>
<protein>
    <recommendedName>
        <fullName evidence="8">Ubiquitin carboxyl-terminal hydrolase</fullName>
        <ecNumber evidence="8">3.4.19.12</ecNumber>
    </recommendedName>
</protein>
<sequence length="237" mass="26293">MEPAVIPLESNPEIFTQLAGHLGLSPLLGFHDVYSISDPSLLAFLPQPVYGVILLFPLTEQYETYRKAQDTNVSLGSESINWFKQTIKNGCGLYALLHLLANVSKSLVINNSPLDRFLTELKLVGNDEVEYSHLIQNLEKSIKLDDNFGSQGQTQAPSSEDDINFHFITFIKGQDNHSYELDGRRKGPIDLTGSSTPSSSPSVLEDPTVVEKIQYYMDMAGEQNAYFSLMALAPSMD</sequence>
<dbReference type="EMBL" id="JAHMUF010000001">
    <property type="protein sequence ID" value="KAG7196231.1"/>
    <property type="molecule type" value="Genomic_DNA"/>
</dbReference>
<keyword evidence="12" id="KW-1185">Reference proteome</keyword>
<proteinExistence type="inferred from homology"/>
<feature type="active site" description="Proton donor" evidence="7">
    <location>
        <position position="166"/>
    </location>
</feature>
<feature type="region of interest" description="Disordered" evidence="9">
    <location>
        <begin position="185"/>
        <end position="204"/>
    </location>
</feature>
<dbReference type="InterPro" id="IPR038765">
    <property type="entry name" value="Papain-like_cys_pep_sf"/>
</dbReference>
<dbReference type="Gene3D" id="3.40.532.10">
    <property type="entry name" value="Peptidase C12, ubiquitin carboxyl-terminal hydrolase"/>
    <property type="match status" value="1"/>
</dbReference>
<dbReference type="GO" id="GO:0006511">
    <property type="term" value="P:ubiquitin-dependent protein catabolic process"/>
    <property type="evidence" value="ECO:0007669"/>
    <property type="project" value="UniProtKB-UniRule"/>
</dbReference>
<dbReference type="SUPFAM" id="SSF54001">
    <property type="entry name" value="Cysteine proteinases"/>
    <property type="match status" value="1"/>
</dbReference>
<feature type="domain" description="UCH catalytic" evidence="10">
    <location>
        <begin position="4"/>
        <end position="234"/>
    </location>
</feature>
<comment type="caution">
    <text evidence="11">The sequence shown here is derived from an EMBL/GenBank/DDBJ whole genome shotgun (WGS) entry which is preliminary data.</text>
</comment>
<dbReference type="GO" id="GO:0005737">
    <property type="term" value="C:cytoplasm"/>
    <property type="evidence" value="ECO:0007669"/>
    <property type="project" value="TreeGrafter"/>
</dbReference>
<dbReference type="GeneID" id="66113618"/>
<dbReference type="FunFam" id="3.40.532.10:FF:000006">
    <property type="entry name" value="Ubiquitin carboxyl-terminal hydrolase"/>
    <property type="match status" value="1"/>
</dbReference>
<evidence type="ECO:0000256" key="5">
    <source>
        <dbReference type="ARBA" id="ARBA00022801"/>
    </source>
</evidence>